<dbReference type="InterPro" id="IPR029058">
    <property type="entry name" value="AB_hydrolase_fold"/>
</dbReference>
<dbReference type="GO" id="GO:0016787">
    <property type="term" value="F:hydrolase activity"/>
    <property type="evidence" value="ECO:0007669"/>
    <property type="project" value="UniProtKB-KW"/>
</dbReference>
<dbReference type="Pfam" id="PF00561">
    <property type="entry name" value="Abhydrolase_1"/>
    <property type="match status" value="1"/>
</dbReference>
<dbReference type="PANTHER" id="PTHR43798:SF31">
    <property type="entry name" value="AB HYDROLASE SUPERFAMILY PROTEIN YCLE"/>
    <property type="match status" value="1"/>
</dbReference>
<dbReference type="Gene3D" id="3.40.50.1820">
    <property type="entry name" value="alpha/beta hydrolase"/>
    <property type="match status" value="1"/>
</dbReference>
<reference evidence="4" key="1">
    <citation type="journal article" date="2019" name="Int. J. Syst. Evol. Microbiol.">
        <title>The Global Catalogue of Microorganisms (GCM) 10K type strain sequencing project: providing services to taxonomists for standard genome sequencing and annotation.</title>
        <authorList>
            <consortium name="The Broad Institute Genomics Platform"/>
            <consortium name="The Broad Institute Genome Sequencing Center for Infectious Disease"/>
            <person name="Wu L."/>
            <person name="Ma J."/>
        </authorList>
    </citation>
    <scope>NUCLEOTIDE SEQUENCE [LARGE SCALE GENOMIC DNA]</scope>
    <source>
        <strain evidence="4">JCM 17695</strain>
    </source>
</reference>
<protein>
    <submittedName>
        <fullName evidence="3">Alpha/beta fold hydrolase</fullName>
    </submittedName>
</protein>
<comment type="caution">
    <text evidence="3">The sequence shown here is derived from an EMBL/GenBank/DDBJ whole genome shotgun (WGS) entry which is preliminary data.</text>
</comment>
<dbReference type="PANTHER" id="PTHR43798">
    <property type="entry name" value="MONOACYLGLYCEROL LIPASE"/>
    <property type="match status" value="1"/>
</dbReference>
<evidence type="ECO:0000313" key="3">
    <source>
        <dbReference type="EMBL" id="MFC7614431.1"/>
    </source>
</evidence>
<keyword evidence="4" id="KW-1185">Reference proteome</keyword>
<proteinExistence type="predicted"/>
<dbReference type="InterPro" id="IPR050266">
    <property type="entry name" value="AB_hydrolase_sf"/>
</dbReference>
<evidence type="ECO:0000313" key="4">
    <source>
        <dbReference type="Proteomes" id="UP001596512"/>
    </source>
</evidence>
<sequence length="162" mass="18008">MTDSPKWTGMVPVEDTALAATDTGGPGTPIIYLNGQFATRGYWRHVITDLGPTWRHITYDERARGKSKRSADYSFAAAVRDVDAVLAARRVDRAIVVGWSYGATVAAHWTAHNPDRATGTVLVDGAFPHDWLDDAMEERIRKLFRRMSWFLPLLRPTGLAPA</sequence>
<dbReference type="EMBL" id="JBHTEY010000004">
    <property type="protein sequence ID" value="MFC7614431.1"/>
    <property type="molecule type" value="Genomic_DNA"/>
</dbReference>
<name>A0ABW2TLP1_9PSEU</name>
<dbReference type="Proteomes" id="UP001596512">
    <property type="component" value="Unassembled WGS sequence"/>
</dbReference>
<feature type="domain" description="AB hydrolase-1" evidence="2">
    <location>
        <begin position="29"/>
        <end position="134"/>
    </location>
</feature>
<evidence type="ECO:0000259" key="2">
    <source>
        <dbReference type="Pfam" id="PF00561"/>
    </source>
</evidence>
<dbReference type="InterPro" id="IPR000073">
    <property type="entry name" value="AB_hydrolase_1"/>
</dbReference>
<dbReference type="SUPFAM" id="SSF53474">
    <property type="entry name" value="alpha/beta-Hydrolases"/>
    <property type="match status" value="1"/>
</dbReference>
<gene>
    <name evidence="3" type="ORF">ACFQV2_13770</name>
</gene>
<organism evidence="3 4">
    <name type="scientific">Actinokineospora soli</name>
    <dbReference type="NCBI Taxonomy" id="1048753"/>
    <lineage>
        <taxon>Bacteria</taxon>
        <taxon>Bacillati</taxon>
        <taxon>Actinomycetota</taxon>
        <taxon>Actinomycetes</taxon>
        <taxon>Pseudonocardiales</taxon>
        <taxon>Pseudonocardiaceae</taxon>
        <taxon>Actinokineospora</taxon>
    </lineage>
</organism>
<keyword evidence="1 3" id="KW-0378">Hydrolase</keyword>
<evidence type="ECO:0000256" key="1">
    <source>
        <dbReference type="ARBA" id="ARBA00022801"/>
    </source>
</evidence>
<accession>A0ABW2TLP1</accession>